<dbReference type="SUPFAM" id="SSF51735">
    <property type="entry name" value="NAD(P)-binding Rossmann-fold domains"/>
    <property type="match status" value="1"/>
</dbReference>
<dbReference type="STRING" id="86049.A0A1C1C7L4"/>
<dbReference type="InterPro" id="IPR011032">
    <property type="entry name" value="GroES-like_sf"/>
</dbReference>
<gene>
    <name evidence="8" type="ORF">CLCR_05843</name>
</gene>
<evidence type="ECO:0000256" key="2">
    <source>
        <dbReference type="ARBA" id="ARBA00022723"/>
    </source>
</evidence>
<dbReference type="InterPro" id="IPR036291">
    <property type="entry name" value="NAD(P)-bd_dom_sf"/>
</dbReference>
<dbReference type="InterPro" id="IPR013154">
    <property type="entry name" value="ADH-like_N"/>
</dbReference>
<dbReference type="Gene3D" id="3.40.50.720">
    <property type="entry name" value="NAD(P)-binding Rossmann-like Domain"/>
    <property type="match status" value="1"/>
</dbReference>
<reference evidence="9" key="1">
    <citation type="submission" date="2015-07" db="EMBL/GenBank/DDBJ databases">
        <authorList>
            <person name="Teixeira M.M."/>
            <person name="Souza R.C."/>
            <person name="Almeida L.G."/>
            <person name="Vicente V.A."/>
            <person name="de Hoog S."/>
            <person name="Bocca A.L."/>
            <person name="de Almeida S.R."/>
            <person name="Vasconcelos A.T."/>
            <person name="Felipe M.S."/>
        </authorList>
    </citation>
    <scope>NUCLEOTIDE SEQUENCE [LARGE SCALE GENOMIC DNA]</scope>
    <source>
        <strain evidence="9">KSF</strain>
    </source>
</reference>
<dbReference type="AlphaFoldDB" id="A0A1C1C7L4"/>
<evidence type="ECO:0000259" key="6">
    <source>
        <dbReference type="Pfam" id="PF00107"/>
    </source>
</evidence>
<dbReference type="Pfam" id="PF08240">
    <property type="entry name" value="ADH_N"/>
    <property type="match status" value="1"/>
</dbReference>
<evidence type="ECO:0000259" key="7">
    <source>
        <dbReference type="Pfam" id="PF08240"/>
    </source>
</evidence>
<comment type="cofactor">
    <cofactor evidence="1 5">
        <name>Zn(2+)</name>
        <dbReference type="ChEBI" id="CHEBI:29105"/>
    </cofactor>
</comment>
<keyword evidence="4" id="KW-0560">Oxidoreductase</keyword>
<dbReference type="OrthoDB" id="442947at2759"/>
<dbReference type="VEuPathDB" id="FungiDB:CLCR_05843"/>
<dbReference type="PROSITE" id="PS00059">
    <property type="entry name" value="ADH_ZINC"/>
    <property type="match status" value="1"/>
</dbReference>
<keyword evidence="2 5" id="KW-0479">Metal-binding</keyword>
<comment type="caution">
    <text evidence="8">The sequence shown here is derived from an EMBL/GenBank/DDBJ whole genome shotgun (WGS) entry which is preliminary data.</text>
</comment>
<dbReference type="Gene3D" id="3.90.180.10">
    <property type="entry name" value="Medium-chain alcohol dehydrogenases, catalytic domain"/>
    <property type="match status" value="1"/>
</dbReference>
<dbReference type="GO" id="GO:0016491">
    <property type="term" value="F:oxidoreductase activity"/>
    <property type="evidence" value="ECO:0007669"/>
    <property type="project" value="UniProtKB-KW"/>
</dbReference>
<name>A0A1C1C7L4_9EURO</name>
<evidence type="ECO:0000313" key="9">
    <source>
        <dbReference type="Proteomes" id="UP000094526"/>
    </source>
</evidence>
<accession>A0A1C1C7L4</accession>
<keyword evidence="9" id="KW-1185">Reference proteome</keyword>
<dbReference type="PANTHER" id="PTHR42813:SF2">
    <property type="entry name" value="DEHYDROGENASE, ZINC-CONTAINING, PUTATIVE (AFU_ORTHOLOGUE AFUA_2G02810)-RELATED"/>
    <property type="match status" value="1"/>
</dbReference>
<dbReference type="EMBL" id="LGRB01000020">
    <property type="protein sequence ID" value="OCT44467.1"/>
    <property type="molecule type" value="Genomic_DNA"/>
</dbReference>
<dbReference type="GO" id="GO:0008270">
    <property type="term" value="F:zinc ion binding"/>
    <property type="evidence" value="ECO:0007669"/>
    <property type="project" value="InterPro"/>
</dbReference>
<proteinExistence type="inferred from homology"/>
<evidence type="ECO:0000256" key="5">
    <source>
        <dbReference type="RuleBase" id="RU361277"/>
    </source>
</evidence>
<dbReference type="Pfam" id="PF00107">
    <property type="entry name" value="ADH_zinc_N"/>
    <property type="match status" value="1"/>
</dbReference>
<protein>
    <submittedName>
        <fullName evidence="8">Putative alcohol dehydrogenase</fullName>
    </submittedName>
</protein>
<dbReference type="PANTHER" id="PTHR42813">
    <property type="entry name" value="ZINC-TYPE ALCOHOL DEHYDROGENASE-LIKE"/>
    <property type="match status" value="1"/>
</dbReference>
<evidence type="ECO:0000256" key="3">
    <source>
        <dbReference type="ARBA" id="ARBA00022833"/>
    </source>
</evidence>
<evidence type="ECO:0000313" key="8">
    <source>
        <dbReference type="EMBL" id="OCT44467.1"/>
    </source>
</evidence>
<dbReference type="eggNOG" id="KOG0024">
    <property type="taxonomic scope" value="Eukaryota"/>
</dbReference>
<evidence type="ECO:0000256" key="4">
    <source>
        <dbReference type="ARBA" id="ARBA00023002"/>
    </source>
</evidence>
<feature type="domain" description="Alcohol dehydrogenase-like N-terminal" evidence="7">
    <location>
        <begin position="25"/>
        <end position="142"/>
    </location>
</feature>
<dbReference type="Proteomes" id="UP000094526">
    <property type="component" value="Unassembled WGS sequence"/>
</dbReference>
<dbReference type="InterPro" id="IPR002328">
    <property type="entry name" value="ADH_Zn_CS"/>
</dbReference>
<dbReference type="VEuPathDB" id="FungiDB:G647_07149"/>
<sequence>MRAVVFKGPYDVVVEDRPAPKIQDPGDIIVKVEYAGLCGTSEIDGIETSIAKTGASELHMYRGHQKTAPGFILGHEFTGTVVELGADVRGFKKGDKITCPFSLTCGECFYCQRELSSRCVKAALTGTVALDGAQAEYIRIPLADSTAVLAPPQIDSKALIMMADIFPTGYFAASNAFRLLTELERPDTTVVVVGCGPVGLCALVSATKWKPKNIIAVDSVPSRLEQARALGAEPWNFQTDLQGLKARVAELTDGRGADVALELVGLSPALRLAFDLIRPWGVLSSVGVHNGEVPWTANEAYHKNLRLQTGRCPVRAVFLEALDLLKDKQDQLGFMTDHIVGIEHAVEAYKQFNEAKVQKVIFRL</sequence>
<feature type="domain" description="Alcohol dehydrogenase-like C-terminal" evidence="6">
    <location>
        <begin position="197"/>
        <end position="326"/>
    </location>
</feature>
<comment type="similarity">
    <text evidence="5">Belongs to the zinc-containing alcohol dehydrogenase family.</text>
</comment>
<dbReference type="CDD" id="cd08284">
    <property type="entry name" value="FDH_like_2"/>
    <property type="match status" value="1"/>
</dbReference>
<dbReference type="InterPro" id="IPR013149">
    <property type="entry name" value="ADH-like_C"/>
</dbReference>
<organism evidence="8 9">
    <name type="scientific">Cladophialophora carrionii</name>
    <dbReference type="NCBI Taxonomy" id="86049"/>
    <lineage>
        <taxon>Eukaryota</taxon>
        <taxon>Fungi</taxon>
        <taxon>Dikarya</taxon>
        <taxon>Ascomycota</taxon>
        <taxon>Pezizomycotina</taxon>
        <taxon>Eurotiomycetes</taxon>
        <taxon>Chaetothyriomycetidae</taxon>
        <taxon>Chaetothyriales</taxon>
        <taxon>Herpotrichiellaceae</taxon>
        <taxon>Cladophialophora</taxon>
    </lineage>
</organism>
<dbReference type="SUPFAM" id="SSF50129">
    <property type="entry name" value="GroES-like"/>
    <property type="match status" value="1"/>
</dbReference>
<evidence type="ECO:0000256" key="1">
    <source>
        <dbReference type="ARBA" id="ARBA00001947"/>
    </source>
</evidence>
<keyword evidence="3 5" id="KW-0862">Zinc</keyword>